<dbReference type="SMART" id="SM00271">
    <property type="entry name" value="DnaJ"/>
    <property type="match status" value="1"/>
</dbReference>
<evidence type="ECO:0000259" key="1">
    <source>
        <dbReference type="PROSITE" id="PS50076"/>
    </source>
</evidence>
<dbReference type="SUPFAM" id="SSF46565">
    <property type="entry name" value="Chaperone J-domain"/>
    <property type="match status" value="1"/>
</dbReference>
<dbReference type="InterPro" id="IPR050817">
    <property type="entry name" value="DjlA_DnaK_co-chaperone"/>
</dbReference>
<sequence>MADFTTIDSARKTLGLSETATMSEIKGAYRHLSHLHHPDKTSGDDGEAMKKVNHAFKILMDYVESYRYSFDEGTVLRCDPYQDYLKRFYDGGF</sequence>
<dbReference type="Pfam" id="PF00226">
    <property type="entry name" value="DnaJ"/>
    <property type="match status" value="1"/>
</dbReference>
<dbReference type="RefSeq" id="WP_338736708.1">
    <property type="nucleotide sequence ID" value="NZ_CP146612.1"/>
</dbReference>
<name>A0ABZ2J0Y8_9CHLR</name>
<proteinExistence type="predicted"/>
<dbReference type="Proteomes" id="UP001375370">
    <property type="component" value="Chromosome"/>
</dbReference>
<dbReference type="PANTHER" id="PTHR24074">
    <property type="entry name" value="CO-CHAPERONE PROTEIN DJLA"/>
    <property type="match status" value="1"/>
</dbReference>
<dbReference type="PROSITE" id="PS50076">
    <property type="entry name" value="DNAJ_2"/>
    <property type="match status" value="1"/>
</dbReference>
<feature type="domain" description="J" evidence="1">
    <location>
        <begin position="9"/>
        <end position="74"/>
    </location>
</feature>
<keyword evidence="3" id="KW-1185">Reference proteome</keyword>
<organism evidence="2 3">
    <name type="scientific">Candidatus Dehalogenimonas loeffleri</name>
    <dbReference type="NCBI Taxonomy" id="3127115"/>
    <lineage>
        <taxon>Bacteria</taxon>
        <taxon>Bacillati</taxon>
        <taxon>Chloroflexota</taxon>
        <taxon>Dehalococcoidia</taxon>
        <taxon>Dehalococcoidales</taxon>
        <taxon>Dehalococcoidaceae</taxon>
        <taxon>Dehalogenimonas</taxon>
    </lineage>
</organism>
<evidence type="ECO:0000313" key="3">
    <source>
        <dbReference type="Proteomes" id="UP001375370"/>
    </source>
</evidence>
<dbReference type="Gene3D" id="1.10.287.110">
    <property type="entry name" value="DnaJ domain"/>
    <property type="match status" value="1"/>
</dbReference>
<gene>
    <name evidence="2" type="ORF">V8247_04835</name>
</gene>
<reference evidence="2 3" key="1">
    <citation type="submission" date="2024-03" db="EMBL/GenBank/DDBJ databases">
        <title>A Dehalogenimonas Isolated from Estuarine Sediments Dihaloeliminates Chlorinated Alkanes.</title>
        <authorList>
            <person name="Yang Y."/>
            <person name="Wang H."/>
        </authorList>
    </citation>
    <scope>NUCLEOTIDE SEQUENCE [LARGE SCALE GENOMIC DNA]</scope>
    <source>
        <strain evidence="2 3">W</strain>
    </source>
</reference>
<dbReference type="InterPro" id="IPR001623">
    <property type="entry name" value="DnaJ_domain"/>
</dbReference>
<evidence type="ECO:0000313" key="2">
    <source>
        <dbReference type="EMBL" id="WWX24597.1"/>
    </source>
</evidence>
<accession>A0ABZ2J0Y8</accession>
<protein>
    <submittedName>
        <fullName evidence="2">J domain-containing protein</fullName>
    </submittedName>
</protein>
<dbReference type="PRINTS" id="PR00625">
    <property type="entry name" value="JDOMAIN"/>
</dbReference>
<dbReference type="CDD" id="cd06257">
    <property type="entry name" value="DnaJ"/>
    <property type="match status" value="1"/>
</dbReference>
<dbReference type="EMBL" id="CP146612">
    <property type="protein sequence ID" value="WWX24597.1"/>
    <property type="molecule type" value="Genomic_DNA"/>
</dbReference>
<dbReference type="InterPro" id="IPR036869">
    <property type="entry name" value="J_dom_sf"/>
</dbReference>